<dbReference type="InterPro" id="IPR001989">
    <property type="entry name" value="Radical_activat_CS"/>
</dbReference>
<feature type="non-terminal residue" evidence="11">
    <location>
        <position position="134"/>
    </location>
</feature>
<dbReference type="CDD" id="cd01335">
    <property type="entry name" value="Radical_SAM"/>
    <property type="match status" value="1"/>
</dbReference>
<dbReference type="SUPFAM" id="SSF102114">
    <property type="entry name" value="Radical SAM enzymes"/>
    <property type="match status" value="1"/>
</dbReference>
<dbReference type="GO" id="GO:0016491">
    <property type="term" value="F:oxidoreductase activity"/>
    <property type="evidence" value="ECO:0007669"/>
    <property type="project" value="UniProtKB-KW"/>
</dbReference>
<evidence type="ECO:0000256" key="9">
    <source>
        <dbReference type="ARBA" id="ARBA00023014"/>
    </source>
</evidence>
<evidence type="ECO:0000256" key="7">
    <source>
        <dbReference type="ARBA" id="ARBA00023002"/>
    </source>
</evidence>
<dbReference type="SFLD" id="SFLDG01094">
    <property type="entry name" value="Uncharacterised_Radical_SAM_Su"/>
    <property type="match status" value="1"/>
</dbReference>
<comment type="caution">
    <text evidence="11">The sequence shown here is derived from an EMBL/GenBank/DDBJ whole genome shotgun (WGS) entry which is preliminary data.</text>
</comment>
<evidence type="ECO:0000256" key="6">
    <source>
        <dbReference type="ARBA" id="ARBA00022723"/>
    </source>
</evidence>
<dbReference type="InterPro" id="IPR013785">
    <property type="entry name" value="Aldolase_TIM"/>
</dbReference>
<feature type="domain" description="Radical SAM core" evidence="10">
    <location>
        <begin position="13"/>
        <end position="134"/>
    </location>
</feature>
<dbReference type="GO" id="GO:0051539">
    <property type="term" value="F:4 iron, 4 sulfur cluster binding"/>
    <property type="evidence" value="ECO:0007669"/>
    <property type="project" value="UniProtKB-KW"/>
</dbReference>
<reference evidence="11" key="1">
    <citation type="journal article" date="2020" name="mSystems">
        <title>Genome- and Community-Level Interaction Insights into Carbon Utilization and Element Cycling Functions of Hydrothermarchaeota in Hydrothermal Sediment.</title>
        <authorList>
            <person name="Zhou Z."/>
            <person name="Liu Y."/>
            <person name="Xu W."/>
            <person name="Pan J."/>
            <person name="Luo Z.H."/>
            <person name="Li M."/>
        </authorList>
    </citation>
    <scope>NUCLEOTIDE SEQUENCE [LARGE SCALE GENOMIC DNA]</scope>
    <source>
        <strain evidence="11">HyVt-113</strain>
    </source>
</reference>
<evidence type="ECO:0000256" key="8">
    <source>
        <dbReference type="ARBA" id="ARBA00023004"/>
    </source>
</evidence>
<dbReference type="EMBL" id="DQWQ01000071">
    <property type="protein sequence ID" value="HDD35464.1"/>
    <property type="molecule type" value="Genomic_DNA"/>
</dbReference>
<dbReference type="Gene3D" id="3.20.20.70">
    <property type="entry name" value="Aldolase class I"/>
    <property type="match status" value="1"/>
</dbReference>
<evidence type="ECO:0000256" key="5">
    <source>
        <dbReference type="ARBA" id="ARBA00022691"/>
    </source>
</evidence>
<dbReference type="InterPro" id="IPR007197">
    <property type="entry name" value="rSAM"/>
</dbReference>
<keyword evidence="6" id="KW-0479">Metal-binding</keyword>
<comment type="subunit">
    <text evidence="3">Monomer.</text>
</comment>
<evidence type="ECO:0000256" key="2">
    <source>
        <dbReference type="ARBA" id="ARBA00009777"/>
    </source>
</evidence>
<protein>
    <submittedName>
        <fullName evidence="11">Anaerobic ribonucleoside-triphosphate reductase activating protein</fullName>
    </submittedName>
</protein>
<dbReference type="PANTHER" id="PTHR11228">
    <property type="entry name" value="RADICAL SAM DOMAIN PROTEIN"/>
    <property type="match status" value="1"/>
</dbReference>
<proteinExistence type="inferred from homology"/>
<dbReference type="InterPro" id="IPR050377">
    <property type="entry name" value="Radical_SAM_PqqE_MftC-like"/>
</dbReference>
<dbReference type="InterPro" id="IPR058240">
    <property type="entry name" value="rSAM_sf"/>
</dbReference>
<dbReference type="PROSITE" id="PS51918">
    <property type="entry name" value="RADICAL_SAM"/>
    <property type="match status" value="1"/>
</dbReference>
<keyword evidence="5" id="KW-0949">S-adenosyl-L-methionine</keyword>
<dbReference type="Pfam" id="PF04055">
    <property type="entry name" value="Radical_SAM"/>
    <property type="match status" value="1"/>
</dbReference>
<keyword evidence="9" id="KW-0411">Iron-sulfur</keyword>
<evidence type="ECO:0000313" key="11">
    <source>
        <dbReference type="EMBL" id="HDD35464.1"/>
    </source>
</evidence>
<gene>
    <name evidence="11" type="ORF">ENF30_01550</name>
</gene>
<dbReference type="GO" id="GO:0046872">
    <property type="term" value="F:metal ion binding"/>
    <property type="evidence" value="ECO:0007669"/>
    <property type="project" value="UniProtKB-KW"/>
</dbReference>
<organism evidence="11">
    <name type="scientific">Desulfofervidus auxilii</name>
    <dbReference type="NCBI Taxonomy" id="1621989"/>
    <lineage>
        <taxon>Bacteria</taxon>
        <taxon>Pseudomonadati</taxon>
        <taxon>Thermodesulfobacteriota</taxon>
        <taxon>Candidatus Desulfofervidia</taxon>
        <taxon>Candidatus Desulfofervidales</taxon>
        <taxon>Candidatus Desulfofervidaceae</taxon>
        <taxon>Candidatus Desulfofervidus</taxon>
    </lineage>
</organism>
<dbReference type="InterPro" id="IPR012840">
    <property type="entry name" value="NrdG2"/>
</dbReference>
<dbReference type="AlphaFoldDB" id="A0A7V0IA03"/>
<sequence>MYIGGFQKISLSDYPGKISCVIFTAGCNFRCVYCYNRPLVLKEYFPPPIPFEEIEIYLKKRKGLIDAVVFCGGEPTVQPDLIEYMEKVKKMGFSIKLDTNGALPGVIVKCIEKKLVDYIAMDVKAPLEKYNEIV</sequence>
<dbReference type="SFLD" id="SFLDS00029">
    <property type="entry name" value="Radical_SAM"/>
    <property type="match status" value="1"/>
</dbReference>
<accession>A0A7V0IA03</accession>
<comment type="similarity">
    <text evidence="2">Belongs to the organic radical-activating enzymes family.</text>
</comment>
<dbReference type="Proteomes" id="UP000885706">
    <property type="component" value="Unassembled WGS sequence"/>
</dbReference>
<name>A0A7V0IA03_DESA2</name>
<dbReference type="NCBIfam" id="TIGR02495">
    <property type="entry name" value="NrdG2"/>
    <property type="match status" value="1"/>
</dbReference>
<evidence type="ECO:0000256" key="3">
    <source>
        <dbReference type="ARBA" id="ARBA00011245"/>
    </source>
</evidence>
<dbReference type="PROSITE" id="PS01087">
    <property type="entry name" value="RADICAL_ACTIVATING"/>
    <property type="match status" value="1"/>
</dbReference>
<keyword evidence="4" id="KW-0004">4Fe-4S</keyword>
<keyword evidence="8" id="KW-0408">Iron</keyword>
<evidence type="ECO:0000256" key="1">
    <source>
        <dbReference type="ARBA" id="ARBA00001966"/>
    </source>
</evidence>
<evidence type="ECO:0000259" key="10">
    <source>
        <dbReference type="PROSITE" id="PS51918"/>
    </source>
</evidence>
<evidence type="ECO:0000256" key="4">
    <source>
        <dbReference type="ARBA" id="ARBA00022485"/>
    </source>
</evidence>
<keyword evidence="7" id="KW-0560">Oxidoreductase</keyword>
<comment type="cofactor">
    <cofactor evidence="1">
        <name>[4Fe-4S] cluster</name>
        <dbReference type="ChEBI" id="CHEBI:49883"/>
    </cofactor>
</comment>
<dbReference type="PANTHER" id="PTHR11228:SF27">
    <property type="entry name" value="GLYCYL-RADICAL ENZYME ACTIVATING ENZYME MJ1227-RELATED"/>
    <property type="match status" value="1"/>
</dbReference>